<reference evidence="4" key="1">
    <citation type="submission" date="2025-08" db="UniProtKB">
        <authorList>
            <consortium name="RefSeq"/>
        </authorList>
    </citation>
    <scope>IDENTIFICATION</scope>
</reference>
<keyword evidence="1" id="KW-0472">Membrane</keyword>
<feature type="domain" description="PGG" evidence="2">
    <location>
        <begin position="458"/>
        <end position="571"/>
    </location>
</feature>
<dbReference type="Proteomes" id="UP000694918">
    <property type="component" value="Unplaced"/>
</dbReference>
<dbReference type="InterPro" id="IPR002110">
    <property type="entry name" value="Ankyrin_rpt"/>
</dbReference>
<gene>
    <name evidence="4" type="primary">LOC105109514</name>
</gene>
<feature type="transmembrane region" description="Helical" evidence="1">
    <location>
        <begin position="464"/>
        <end position="484"/>
    </location>
</feature>
<name>A0AAJ6T0Q6_POPEU</name>
<evidence type="ECO:0000313" key="3">
    <source>
        <dbReference type="Proteomes" id="UP000694918"/>
    </source>
</evidence>
<dbReference type="KEGG" id="peu:105109514"/>
<dbReference type="PANTHER" id="PTHR24177">
    <property type="entry name" value="CASKIN"/>
    <property type="match status" value="1"/>
</dbReference>
<dbReference type="InterPro" id="IPR026961">
    <property type="entry name" value="PGG_dom"/>
</dbReference>
<dbReference type="AlphaFoldDB" id="A0AAJ6T0Q6"/>
<dbReference type="PANTHER" id="PTHR24177:SF314">
    <property type="entry name" value="PROTEIN ACCELERATED CELL DEATH 6-LIKE ISOFORM X1"/>
    <property type="match status" value="1"/>
</dbReference>
<feature type="transmembrane region" description="Helical" evidence="1">
    <location>
        <begin position="504"/>
        <end position="527"/>
    </location>
</feature>
<dbReference type="GO" id="GO:0016020">
    <property type="term" value="C:membrane"/>
    <property type="evidence" value="ECO:0007669"/>
    <property type="project" value="TreeGrafter"/>
</dbReference>
<accession>A0AAJ6T0Q6</accession>
<dbReference type="GeneID" id="105109514"/>
<feature type="transmembrane region" description="Helical" evidence="1">
    <location>
        <begin position="582"/>
        <end position="602"/>
    </location>
</feature>
<dbReference type="SUPFAM" id="SSF48403">
    <property type="entry name" value="Ankyrin repeat"/>
    <property type="match status" value="1"/>
</dbReference>
<dbReference type="RefSeq" id="XP_011002543.1">
    <property type="nucleotide sequence ID" value="XM_011004241.1"/>
</dbReference>
<protein>
    <submittedName>
        <fullName evidence="4">Ankyrin repeat-containing protein At5g02620-like isoform X1</fullName>
    </submittedName>
</protein>
<sequence>MFQPPVGSCNADVPTKQKTNGLLYNALVTCNRKDVVDRCQRISDHALHVITVNDDTVLHMATYAKEAALVERLLDELPDHHVDKLTRQNRVGNTILHETATSNHAIAIADKLLKRAPGLLGMRNHNGETALFRAARYGKTDMFNFLAAKVSRYDEEGLQFYVQRSDKTTILHIAILSEHFDLAYRIALDYTHLIGQKDADGMTGLQLLSCNPSAFKLETEEGFINLAKSYGSSVWREKVQKQKQLHRSAVELAKFLVRKDTSWEFTYSSIDQSKPKIHKYGEKGGKERQEVHLSNKILDKEESLGETPLILATKSGCVEIVEEILKLYPQAVEHIDDGGRNVLHVAIKYRQRKIFELVKGMDVPMRRLARKTDSDGNSILHTVGRKRKDFVSDEKMEGPAFLLQEELLWFETYYSNMVGTQRVKEVTPSHFLNHQNNMKLTAEGYFITANSELRNLAKEWLKTTAEGCSVVAVLIATVAFAAAYTVPGGPNQSTGVPVLVNKPFFVVFTVTDVLSLTFALTSVVTFLSILTSPFRFKDFKHTLPNKLLVGFTFLFLSVAMMMVAFGATIILMIYSKESWTKITLYAVSFIPVGIFALSYFPFYPSLLKTYDLLQKIPFIKHIPAIPWNSFKCCRVETTDTHFP</sequence>
<dbReference type="SMART" id="SM00248">
    <property type="entry name" value="ANK"/>
    <property type="match status" value="4"/>
</dbReference>
<evidence type="ECO:0000256" key="1">
    <source>
        <dbReference type="SAM" id="Phobius"/>
    </source>
</evidence>
<dbReference type="Gene3D" id="1.25.40.20">
    <property type="entry name" value="Ankyrin repeat-containing domain"/>
    <property type="match status" value="2"/>
</dbReference>
<keyword evidence="3" id="KW-1185">Reference proteome</keyword>
<organism evidence="3 4">
    <name type="scientific">Populus euphratica</name>
    <name type="common">Euphrates poplar</name>
    <dbReference type="NCBI Taxonomy" id="75702"/>
    <lineage>
        <taxon>Eukaryota</taxon>
        <taxon>Viridiplantae</taxon>
        <taxon>Streptophyta</taxon>
        <taxon>Embryophyta</taxon>
        <taxon>Tracheophyta</taxon>
        <taxon>Spermatophyta</taxon>
        <taxon>Magnoliopsida</taxon>
        <taxon>eudicotyledons</taxon>
        <taxon>Gunneridae</taxon>
        <taxon>Pentapetalae</taxon>
        <taxon>rosids</taxon>
        <taxon>fabids</taxon>
        <taxon>Malpighiales</taxon>
        <taxon>Salicaceae</taxon>
        <taxon>Saliceae</taxon>
        <taxon>Populus</taxon>
    </lineage>
</organism>
<feature type="transmembrane region" description="Helical" evidence="1">
    <location>
        <begin position="547"/>
        <end position="570"/>
    </location>
</feature>
<dbReference type="InterPro" id="IPR036770">
    <property type="entry name" value="Ankyrin_rpt-contain_sf"/>
</dbReference>
<evidence type="ECO:0000259" key="2">
    <source>
        <dbReference type="Pfam" id="PF13962"/>
    </source>
</evidence>
<keyword evidence="1" id="KW-0812">Transmembrane</keyword>
<evidence type="ECO:0000313" key="4">
    <source>
        <dbReference type="RefSeq" id="XP_011002543.1"/>
    </source>
</evidence>
<keyword evidence="1" id="KW-1133">Transmembrane helix</keyword>
<dbReference type="Pfam" id="PF12796">
    <property type="entry name" value="Ank_2"/>
    <property type="match status" value="2"/>
</dbReference>
<dbReference type="Pfam" id="PF13962">
    <property type="entry name" value="PGG"/>
    <property type="match status" value="1"/>
</dbReference>
<proteinExistence type="predicted"/>